<proteinExistence type="inferred from homology"/>
<evidence type="ECO:0000256" key="3">
    <source>
        <dbReference type="ARBA" id="ARBA00022452"/>
    </source>
</evidence>
<evidence type="ECO:0000256" key="6">
    <source>
        <dbReference type="ARBA" id="ARBA00023004"/>
    </source>
</evidence>
<evidence type="ECO:0000256" key="1">
    <source>
        <dbReference type="ARBA" id="ARBA00004571"/>
    </source>
</evidence>
<comment type="subcellular location">
    <subcellularLocation>
        <location evidence="1 11">Cell outer membrane</location>
        <topology evidence="1 11">Multi-pass membrane protein</topology>
    </subcellularLocation>
</comment>
<dbReference type="InterPro" id="IPR012910">
    <property type="entry name" value="Plug_dom"/>
</dbReference>
<keyword evidence="17" id="KW-1185">Reference proteome</keyword>
<keyword evidence="9 11" id="KW-0472">Membrane</keyword>
<sequence>MTYPVPARLSGAISTIALGIGLCFGASPAMAQSTATAQSGEATAPASDDTQTADIVVTAQFREQKLQDAPLAITAVTGEMLEARGQTNITDLAAQAPNVTLRQAAATYGPAIVAYIRGVGQRDTSFALEPGVGLYIDDVYLPTMHGSLLALTDLDRVEILRGPQGTLAGQNSIGGAIKLYSKKPDGNGGGYVEATYGSYNRVELRGAANFTIVPDKLFARISATGVHKDGYVTRYDYACTHPGTTVPSSTSGGRNCKLGTEGGKDYVAGRLALRYQPSSSVTLDVVGDITRDNSEAAPTTLLYVGQSANPGATNTGSATTGPSAPAYTIGGIRYGTATGSPFISYSPYGNYAQDTFSSSPYVSYENYSESTPRDGSASWSAPDKSAINSWGVSGNLSVELAPSLNVTSVTAYREFDGVYSSGDGSPLSPTLQASYIFNHQFSQELRLNGSIGSALNFTVGGYYFHKRSENRTRVTLPTLNFIEDNMIPSTTKAVFANADWELVHNLHAIGGIRYTDITKTFIFGRKGIPGSSTGGATPASLASLDGLKSTYAGSRVDWRGALQYRWSPEIMTYAQVSTGFKSGGVNPRPFFPSQALTFGPETLVAYEAGFKSDLFHRMMRLNVSAFMNKYSDILVTVSSCPQTGNAAPCALPINAGKATVKGGEAELTLRPAHGLQIDASLAYLNFKYTSISASAASSGIGVEDDGQYISPWEWSASAQYEIDLGNLGSLTPRVDISHQDAFNRNANNVDATTGGKDIFGRVAGRTLVNARVTFRAADQKWEVTAEARNLTNKLYYTDVFDNRGSTNSVQGTPGEPRTFAVTLKRKF</sequence>
<keyword evidence="16" id="KW-0675">Receptor</keyword>
<dbReference type="Pfam" id="PF07715">
    <property type="entry name" value="Plug"/>
    <property type="match status" value="1"/>
</dbReference>
<keyword evidence="5 11" id="KW-0812">Transmembrane</keyword>
<dbReference type="PROSITE" id="PS52016">
    <property type="entry name" value="TONB_DEPENDENT_REC_3"/>
    <property type="match status" value="1"/>
</dbReference>
<evidence type="ECO:0000256" key="8">
    <source>
        <dbReference type="ARBA" id="ARBA00023077"/>
    </source>
</evidence>
<dbReference type="InterPro" id="IPR036942">
    <property type="entry name" value="Beta-barrel_TonB_sf"/>
</dbReference>
<evidence type="ECO:0000256" key="4">
    <source>
        <dbReference type="ARBA" id="ARBA00022496"/>
    </source>
</evidence>
<evidence type="ECO:0000256" key="9">
    <source>
        <dbReference type="ARBA" id="ARBA00023136"/>
    </source>
</evidence>
<comment type="caution">
    <text evidence="16">The sequence shown here is derived from an EMBL/GenBank/DDBJ whole genome shotgun (WGS) entry which is preliminary data.</text>
</comment>
<keyword evidence="13" id="KW-0732">Signal</keyword>
<feature type="signal peptide" evidence="13">
    <location>
        <begin position="1"/>
        <end position="31"/>
    </location>
</feature>
<gene>
    <name evidence="16" type="ORF">ABC974_02875</name>
</gene>
<feature type="chain" id="PRO_5047378430" evidence="13">
    <location>
        <begin position="32"/>
        <end position="827"/>
    </location>
</feature>
<keyword evidence="3 11" id="KW-1134">Transmembrane beta strand</keyword>
<evidence type="ECO:0000256" key="5">
    <source>
        <dbReference type="ARBA" id="ARBA00022692"/>
    </source>
</evidence>
<evidence type="ECO:0000256" key="13">
    <source>
        <dbReference type="SAM" id="SignalP"/>
    </source>
</evidence>
<dbReference type="Gene3D" id="2.40.170.20">
    <property type="entry name" value="TonB-dependent receptor, beta-barrel domain"/>
    <property type="match status" value="2"/>
</dbReference>
<keyword evidence="4" id="KW-0410">Iron transport</keyword>
<dbReference type="SUPFAM" id="SSF56935">
    <property type="entry name" value="Porins"/>
    <property type="match status" value="1"/>
</dbReference>
<dbReference type="RefSeq" id="WP_343890573.1">
    <property type="nucleotide sequence ID" value="NZ_BAAAEH010000035.1"/>
</dbReference>
<keyword evidence="6" id="KW-0408">Iron</keyword>
<evidence type="ECO:0000313" key="16">
    <source>
        <dbReference type="EMBL" id="MEN2788556.1"/>
    </source>
</evidence>
<name>A0ABU9XYD5_9SPHN</name>
<dbReference type="EMBL" id="JBDIME010000002">
    <property type="protein sequence ID" value="MEN2788556.1"/>
    <property type="molecule type" value="Genomic_DNA"/>
</dbReference>
<feature type="domain" description="TonB-dependent receptor plug" evidence="15">
    <location>
        <begin position="66"/>
        <end position="176"/>
    </location>
</feature>
<dbReference type="PANTHER" id="PTHR32552">
    <property type="entry name" value="FERRICHROME IRON RECEPTOR-RELATED"/>
    <property type="match status" value="1"/>
</dbReference>
<evidence type="ECO:0000256" key="12">
    <source>
        <dbReference type="RuleBase" id="RU003357"/>
    </source>
</evidence>
<protein>
    <submittedName>
        <fullName evidence="16">TonB-dependent receptor</fullName>
    </submittedName>
</protein>
<evidence type="ECO:0000259" key="14">
    <source>
        <dbReference type="Pfam" id="PF00593"/>
    </source>
</evidence>
<feature type="domain" description="TonB-dependent receptor-like beta-barrel" evidence="14">
    <location>
        <begin position="345"/>
        <end position="790"/>
    </location>
</feature>
<comment type="similarity">
    <text evidence="11 12">Belongs to the TonB-dependent receptor family.</text>
</comment>
<evidence type="ECO:0000256" key="2">
    <source>
        <dbReference type="ARBA" id="ARBA00022448"/>
    </source>
</evidence>
<keyword evidence="10 11" id="KW-0998">Cell outer membrane</keyword>
<dbReference type="InterPro" id="IPR039426">
    <property type="entry name" value="TonB-dep_rcpt-like"/>
</dbReference>
<dbReference type="InterPro" id="IPR000531">
    <property type="entry name" value="Beta-barrel_TonB"/>
</dbReference>
<keyword evidence="8 12" id="KW-0798">TonB box</keyword>
<organism evidence="16 17">
    <name type="scientific">Sphingomonas oligophenolica</name>
    <dbReference type="NCBI Taxonomy" id="301154"/>
    <lineage>
        <taxon>Bacteria</taxon>
        <taxon>Pseudomonadati</taxon>
        <taxon>Pseudomonadota</taxon>
        <taxon>Alphaproteobacteria</taxon>
        <taxon>Sphingomonadales</taxon>
        <taxon>Sphingomonadaceae</taxon>
        <taxon>Sphingomonas</taxon>
    </lineage>
</organism>
<accession>A0ABU9XYD5</accession>
<evidence type="ECO:0000313" key="17">
    <source>
        <dbReference type="Proteomes" id="UP001419910"/>
    </source>
</evidence>
<dbReference type="PANTHER" id="PTHR32552:SF81">
    <property type="entry name" value="TONB-DEPENDENT OUTER MEMBRANE RECEPTOR"/>
    <property type="match status" value="1"/>
</dbReference>
<evidence type="ECO:0000259" key="15">
    <source>
        <dbReference type="Pfam" id="PF07715"/>
    </source>
</evidence>
<evidence type="ECO:0000256" key="10">
    <source>
        <dbReference type="ARBA" id="ARBA00023237"/>
    </source>
</evidence>
<evidence type="ECO:0000256" key="11">
    <source>
        <dbReference type="PROSITE-ProRule" id="PRU01360"/>
    </source>
</evidence>
<evidence type="ECO:0000256" key="7">
    <source>
        <dbReference type="ARBA" id="ARBA00023065"/>
    </source>
</evidence>
<dbReference type="Pfam" id="PF00593">
    <property type="entry name" value="TonB_dep_Rec_b-barrel"/>
    <property type="match status" value="1"/>
</dbReference>
<keyword evidence="7" id="KW-0406">Ion transport</keyword>
<keyword evidence="2 11" id="KW-0813">Transport</keyword>
<dbReference type="Proteomes" id="UP001419910">
    <property type="component" value="Unassembled WGS sequence"/>
</dbReference>
<reference evidence="16 17" key="1">
    <citation type="submission" date="2024-05" db="EMBL/GenBank/DDBJ databases">
        <authorList>
            <person name="Liu Q."/>
            <person name="Xin Y.-H."/>
        </authorList>
    </citation>
    <scope>NUCLEOTIDE SEQUENCE [LARGE SCALE GENOMIC DNA]</scope>
    <source>
        <strain evidence="16 17">CGMCC 1.10181</strain>
    </source>
</reference>